<organism evidence="9 10">
    <name type="scientific">Promicromonospora kroppenstedtii</name>
    <dbReference type="NCBI Taxonomy" id="440482"/>
    <lineage>
        <taxon>Bacteria</taxon>
        <taxon>Bacillati</taxon>
        <taxon>Actinomycetota</taxon>
        <taxon>Actinomycetes</taxon>
        <taxon>Micrococcales</taxon>
        <taxon>Promicromonosporaceae</taxon>
        <taxon>Promicromonospora</taxon>
    </lineage>
</organism>
<dbReference type="PANTHER" id="PTHR30572:SF4">
    <property type="entry name" value="ABC TRANSPORTER PERMEASE YTRF"/>
    <property type="match status" value="1"/>
</dbReference>
<evidence type="ECO:0000256" key="2">
    <source>
        <dbReference type="ARBA" id="ARBA00022475"/>
    </source>
</evidence>
<protein>
    <submittedName>
        <fullName evidence="9">FtsX-like permease family protein</fullName>
    </submittedName>
</protein>
<feature type="transmembrane region" description="Helical" evidence="7">
    <location>
        <begin position="229"/>
        <end position="250"/>
    </location>
</feature>
<comment type="caution">
    <text evidence="9">The sequence shown here is derived from an EMBL/GenBank/DDBJ whole genome shotgun (WGS) entry which is preliminary data.</text>
</comment>
<feature type="transmembrane region" description="Helical" evidence="7">
    <location>
        <begin position="21"/>
        <end position="41"/>
    </location>
</feature>
<comment type="similarity">
    <text evidence="6">Belongs to the ABC-4 integral membrane protein family.</text>
</comment>
<evidence type="ECO:0000259" key="8">
    <source>
        <dbReference type="Pfam" id="PF02687"/>
    </source>
</evidence>
<keyword evidence="2" id="KW-1003">Cell membrane</keyword>
<gene>
    <name evidence="9" type="ORF">ACH47X_17485</name>
</gene>
<evidence type="ECO:0000256" key="3">
    <source>
        <dbReference type="ARBA" id="ARBA00022692"/>
    </source>
</evidence>
<dbReference type="PANTHER" id="PTHR30572">
    <property type="entry name" value="MEMBRANE COMPONENT OF TRANSPORTER-RELATED"/>
    <property type="match status" value="1"/>
</dbReference>
<sequence>MILTHSLKTSRDSWRAYAGAMVALAGGTGLIGLAVNLLGSLDTTSGHAELTAQARKQLDDLGSLFGFMAGVSLFMALFVVASTFGFVVATRRRELGLLRLIGATPRQVRLLLLGEAAVVAVAGTVLGVVLATVVTPPAFGLLHLTGLTPVHLTAPGPGAAWSAAAPLGAGVALVGAWRAGGRAGRTQPAEAFREAVLERRRPGVLEALAALSALAALVGAAVLAPEMELLFALLAGMLLPVVAVVGINGVGRLVYPPLAGWVGGVVADRDPAARLARDHARSSLRMTTAVAAPVVAISAMAGSLLLAVSFTADWTEGADRAALRAPLVAEVPGDAHAVATAPGVATADVRHTAQIRLGRDGDTEAEVLDVNTAAETRSLRAVRGSLDDLHGAAIAVTESYVTDLGVGIGDVRTLRVGDTSTKVTVAAVVPDAPDLWTDVLVPADLPGVAGAARPTGTVFVVIRDGADGAAVAAALRETGAGVETADEWVGRVAGEARAMNALVLWVMLGPAGVYAAIAAVNAILIGSAQRRRQLGTARLLGATPAQVRRAAVWETSFTGVAALLVGGSITGFVGWLVRQAVVREVPAAPLTIPWLPFAGIVAACAVVLVAAGVAGARAATRE</sequence>
<keyword evidence="3 7" id="KW-0812">Transmembrane</keyword>
<evidence type="ECO:0000256" key="5">
    <source>
        <dbReference type="ARBA" id="ARBA00023136"/>
    </source>
</evidence>
<evidence type="ECO:0000313" key="9">
    <source>
        <dbReference type="EMBL" id="MFI2488704.1"/>
    </source>
</evidence>
<feature type="transmembrane region" description="Helical" evidence="7">
    <location>
        <begin position="61"/>
        <end position="89"/>
    </location>
</feature>
<feature type="transmembrane region" description="Helical" evidence="7">
    <location>
        <begin position="597"/>
        <end position="616"/>
    </location>
</feature>
<evidence type="ECO:0000313" key="10">
    <source>
        <dbReference type="Proteomes" id="UP001611580"/>
    </source>
</evidence>
<evidence type="ECO:0000256" key="1">
    <source>
        <dbReference type="ARBA" id="ARBA00004651"/>
    </source>
</evidence>
<feature type="transmembrane region" description="Helical" evidence="7">
    <location>
        <begin position="289"/>
        <end position="310"/>
    </location>
</feature>
<feature type="domain" description="ABC3 transporter permease C-terminal" evidence="8">
    <location>
        <begin position="67"/>
        <end position="185"/>
    </location>
</feature>
<keyword evidence="5 7" id="KW-0472">Membrane</keyword>
<feature type="domain" description="ABC3 transporter permease C-terminal" evidence="8">
    <location>
        <begin position="515"/>
        <end position="620"/>
    </location>
</feature>
<dbReference type="InterPro" id="IPR050250">
    <property type="entry name" value="Macrolide_Exporter_MacB"/>
</dbReference>
<name>A0ABW7XN78_9MICO</name>
<dbReference type="EMBL" id="JBIRYI010000010">
    <property type="protein sequence ID" value="MFI2488704.1"/>
    <property type="molecule type" value="Genomic_DNA"/>
</dbReference>
<feature type="transmembrane region" description="Helical" evidence="7">
    <location>
        <begin position="159"/>
        <end position="177"/>
    </location>
</feature>
<proteinExistence type="inferred from homology"/>
<accession>A0ABW7XN78</accession>
<dbReference type="InterPro" id="IPR003838">
    <property type="entry name" value="ABC3_permease_C"/>
</dbReference>
<dbReference type="Pfam" id="PF02687">
    <property type="entry name" value="FtsX"/>
    <property type="match status" value="2"/>
</dbReference>
<dbReference type="RefSeq" id="WP_397405802.1">
    <property type="nucleotide sequence ID" value="NZ_JBIRYI010000010.1"/>
</dbReference>
<feature type="transmembrane region" description="Helical" evidence="7">
    <location>
        <begin position="110"/>
        <end position="139"/>
    </location>
</feature>
<feature type="transmembrane region" description="Helical" evidence="7">
    <location>
        <begin position="502"/>
        <end position="524"/>
    </location>
</feature>
<comment type="subcellular location">
    <subcellularLocation>
        <location evidence="1">Cell membrane</location>
        <topology evidence="1">Multi-pass membrane protein</topology>
    </subcellularLocation>
</comment>
<feature type="transmembrane region" description="Helical" evidence="7">
    <location>
        <begin position="203"/>
        <end position="223"/>
    </location>
</feature>
<reference evidence="9 10" key="1">
    <citation type="submission" date="2024-10" db="EMBL/GenBank/DDBJ databases">
        <title>The Natural Products Discovery Center: Release of the First 8490 Sequenced Strains for Exploring Actinobacteria Biosynthetic Diversity.</title>
        <authorList>
            <person name="Kalkreuter E."/>
            <person name="Kautsar S.A."/>
            <person name="Yang D."/>
            <person name="Bader C.D."/>
            <person name="Teijaro C.N."/>
            <person name="Fluegel L."/>
            <person name="Davis C.M."/>
            <person name="Simpson J.R."/>
            <person name="Lauterbach L."/>
            <person name="Steele A.D."/>
            <person name="Gui C."/>
            <person name="Meng S."/>
            <person name="Li G."/>
            <person name="Viehrig K."/>
            <person name="Ye F."/>
            <person name="Su P."/>
            <person name="Kiefer A.F."/>
            <person name="Nichols A."/>
            <person name="Cepeda A.J."/>
            <person name="Yan W."/>
            <person name="Fan B."/>
            <person name="Jiang Y."/>
            <person name="Adhikari A."/>
            <person name="Zheng C.-J."/>
            <person name="Schuster L."/>
            <person name="Cowan T.M."/>
            <person name="Smanski M.J."/>
            <person name="Chevrette M.G."/>
            <person name="De Carvalho L.P.S."/>
            <person name="Shen B."/>
        </authorList>
    </citation>
    <scope>NUCLEOTIDE SEQUENCE [LARGE SCALE GENOMIC DNA]</scope>
    <source>
        <strain evidence="9 10">NPDC019481</strain>
    </source>
</reference>
<dbReference type="Proteomes" id="UP001611580">
    <property type="component" value="Unassembled WGS sequence"/>
</dbReference>
<keyword evidence="10" id="KW-1185">Reference proteome</keyword>
<evidence type="ECO:0000256" key="7">
    <source>
        <dbReference type="SAM" id="Phobius"/>
    </source>
</evidence>
<evidence type="ECO:0000256" key="6">
    <source>
        <dbReference type="ARBA" id="ARBA00038076"/>
    </source>
</evidence>
<feature type="transmembrane region" description="Helical" evidence="7">
    <location>
        <begin position="557"/>
        <end position="577"/>
    </location>
</feature>
<keyword evidence="4 7" id="KW-1133">Transmembrane helix</keyword>
<evidence type="ECO:0000256" key="4">
    <source>
        <dbReference type="ARBA" id="ARBA00022989"/>
    </source>
</evidence>